<dbReference type="EMBL" id="PFWU01000042">
    <property type="protein sequence ID" value="PJA45365.1"/>
    <property type="molecule type" value="Genomic_DNA"/>
</dbReference>
<comment type="caution">
    <text evidence="2">The sequence shown here is derived from an EMBL/GenBank/DDBJ whole genome shotgun (WGS) entry which is preliminary data.</text>
</comment>
<dbReference type="Proteomes" id="UP000229385">
    <property type="component" value="Unassembled WGS sequence"/>
</dbReference>
<feature type="chain" id="PRO_5014999552" description="LTD domain-containing protein" evidence="1">
    <location>
        <begin position="26"/>
        <end position="1262"/>
    </location>
</feature>
<evidence type="ECO:0000313" key="3">
    <source>
        <dbReference type="Proteomes" id="UP000229385"/>
    </source>
</evidence>
<sequence>MTNSLQLLKNALVLTVAAATVLATAGLTAFAPAQVSAASYGDLIIGETLSTVYYFGSDGQRYSFPNEKTFFSWYEDFDDVVEITDEELADITLAGNIVYRPGLHWIKITSDEKTYAVARDGSIHWIESEEVAEGLAGSDWNQFIDDVPDVFFVDYTVGDSLTSADAGYEGMLWTDGTDTYLVWDGELRMVSDLDDNRFQAGFVLDGTGFDMDSYPMGDDIDGELAYLTDTAQMVEDDSYAETQDITVSLSSSSPSASTLVAAQGIAHLASFDFENNSSDAVLVTNLALNRGGVSSDSTLSNVYLFDGWLRASDAATVSSGVVTWNDAGGLFEIPAGGTATIDIRSDILTGTSGQTVSVSLDPDDVSYSGAYASTGSEIEGAEHTIATVTNFATVSFATTTSPSSDGAPEPQDDLRLWENTVSVANNEVDLYALRYRNIGSIDGDDLGNWRLYIGGVNYGDAVEGQDSNGYFAFDLSDDPVQINTGSHVFKVIADVEGGSTRTVTVGLRNAADAVFVETDYDQPVLVKANSTTFSARDATAQTIASGDITFTKATDSPSGDIVNDASNQTLASYDVRATGEAMKIESLNFHVIEDDSDTGYSLANGGIFVDGTQVGSTADLCGNDTTTAAECTAVTGSAASYTSYTFGSSFVVYPGSPVTMEVRADINDGDSTGADDVEAKDTIQVNIDITGLSSNVYRMTSGSYITRPAADVAANTLTVKVGSLTVAKNTSYAAQTVVVPKTAYKVGSWTINSTVTEDVTLTSFDVDFDADDDSGVALATADYTNLYIEYGPADDMTTSTTKGTVTTANSWSVDYDLTAGETIYVNAYADVLSGASDGVDGDDWINAELDVAGTAPASGTSISESDVVGQVITYYNAGTYTTAVAGSTPVARAVAGGQEVEAAEFRISAENEDYEILEVKIGVDSAAEAGVISQANLYDSDDVLLGSAVFDQSSNLAALFTGLHVDVASNTSETLTVKLVLNAIGTGAGAPQHNLDITLDQTKYADSAGVQTTQVVARAGNEIRAYNSIPTVAHVDLTNSTLVNGQAIDVYKFTVTADAAGEIALKQLRFPITWTDGDVDTLEMESWELYKNGTNVSDNSTAVVIQDNAGADIEDATGVVEANTDVYVIWDTSEEVISAGETVTYTLRATPSGFDSDSDPGDEDYFTIYLAGDTANHNSNGGTVGLTDVCLDDTGSGDIWTLGDTAAIGTDCTTAGTGSSAYNFIWSDMSLSGHDGTETTAADWANGWLILNLNLDGETWSK</sequence>
<gene>
    <name evidence="2" type="ORF">CO174_03510</name>
</gene>
<evidence type="ECO:0000256" key="1">
    <source>
        <dbReference type="SAM" id="SignalP"/>
    </source>
</evidence>
<reference evidence="3" key="1">
    <citation type="submission" date="2017-09" db="EMBL/GenBank/DDBJ databases">
        <title>Depth-based differentiation of microbial function through sediment-hosted aquifers and enrichment of novel symbionts in the deep terrestrial subsurface.</title>
        <authorList>
            <person name="Probst A.J."/>
            <person name="Ladd B."/>
            <person name="Jarett J.K."/>
            <person name="Geller-Mcgrath D.E."/>
            <person name="Sieber C.M.K."/>
            <person name="Emerson J.B."/>
            <person name="Anantharaman K."/>
            <person name="Thomas B.C."/>
            <person name="Malmstrom R."/>
            <person name="Stieglmeier M."/>
            <person name="Klingl A."/>
            <person name="Woyke T."/>
            <person name="Ryan C.M."/>
            <person name="Banfield J.F."/>
        </authorList>
    </citation>
    <scope>NUCLEOTIDE SEQUENCE [LARGE SCALE GENOMIC DNA]</scope>
</reference>
<accession>A0A2M7XBW2</accession>
<protein>
    <recommendedName>
        <fullName evidence="4">LTD domain-containing protein</fullName>
    </recommendedName>
</protein>
<keyword evidence="1" id="KW-0732">Signal</keyword>
<name>A0A2M7XBW2_9BACT</name>
<evidence type="ECO:0000313" key="2">
    <source>
        <dbReference type="EMBL" id="PJA45365.1"/>
    </source>
</evidence>
<organism evidence="2 3">
    <name type="scientific">Candidatus Uhrbacteria bacterium CG_4_9_14_3_um_filter_50_9</name>
    <dbReference type="NCBI Taxonomy" id="1975035"/>
    <lineage>
        <taxon>Bacteria</taxon>
        <taxon>Candidatus Uhriibacteriota</taxon>
    </lineage>
</organism>
<proteinExistence type="predicted"/>
<evidence type="ECO:0008006" key="4">
    <source>
        <dbReference type="Google" id="ProtNLM"/>
    </source>
</evidence>
<feature type="signal peptide" evidence="1">
    <location>
        <begin position="1"/>
        <end position="25"/>
    </location>
</feature>
<dbReference type="AlphaFoldDB" id="A0A2M7XBW2"/>